<accession>A0ABU3P4V6</accession>
<evidence type="ECO:0000256" key="2">
    <source>
        <dbReference type="ARBA" id="ARBA00008445"/>
    </source>
</evidence>
<reference evidence="11 12" key="1">
    <citation type="submission" date="2023-07" db="EMBL/GenBank/DDBJ databases">
        <title>The novel representative of Negativicutes class, Anaeroselena agilis gen. nov. sp. nov.</title>
        <authorList>
            <person name="Prokofeva M.I."/>
            <person name="Elcheninov A.G."/>
            <person name="Klyukina A."/>
            <person name="Kublanov I.V."/>
            <person name="Frolov E.N."/>
            <person name="Podosokorskaya O.A."/>
        </authorList>
    </citation>
    <scope>NUCLEOTIDE SEQUENCE [LARGE SCALE GENOMIC DNA]</scope>
    <source>
        <strain evidence="11 12">4137-cl</strain>
    </source>
</reference>
<dbReference type="NCBIfam" id="TIGR00810">
    <property type="entry name" value="secG"/>
    <property type="match status" value="1"/>
</dbReference>
<keyword evidence="3 10" id="KW-0813">Transport</keyword>
<dbReference type="EMBL" id="JAUOZS010000002">
    <property type="protein sequence ID" value="MDT8904089.1"/>
    <property type="molecule type" value="Genomic_DNA"/>
</dbReference>
<dbReference type="PANTHER" id="PTHR34182:SF1">
    <property type="entry name" value="PROTEIN-EXPORT MEMBRANE PROTEIN SECG"/>
    <property type="match status" value="1"/>
</dbReference>
<evidence type="ECO:0000256" key="3">
    <source>
        <dbReference type="ARBA" id="ARBA00022448"/>
    </source>
</evidence>
<comment type="subcellular location">
    <subcellularLocation>
        <location evidence="1 10">Cell membrane</location>
        <topology evidence="1 10">Multi-pass membrane protein</topology>
    </subcellularLocation>
</comment>
<name>A0ABU3P4V6_9FIRM</name>
<evidence type="ECO:0000256" key="5">
    <source>
        <dbReference type="ARBA" id="ARBA00022692"/>
    </source>
</evidence>
<keyword evidence="7 10" id="KW-1133">Transmembrane helix</keyword>
<evidence type="ECO:0000313" key="11">
    <source>
        <dbReference type="EMBL" id="MDT8904089.1"/>
    </source>
</evidence>
<keyword evidence="4 10" id="KW-1003">Cell membrane</keyword>
<comment type="similarity">
    <text evidence="2 10">Belongs to the SecG family.</text>
</comment>
<dbReference type="PRINTS" id="PR01651">
    <property type="entry name" value="SECGEXPORT"/>
</dbReference>
<organism evidence="11 12">
    <name type="scientific">Anaeroselena agilis</name>
    <dbReference type="NCBI Taxonomy" id="3063788"/>
    <lineage>
        <taxon>Bacteria</taxon>
        <taxon>Bacillati</taxon>
        <taxon>Bacillota</taxon>
        <taxon>Negativicutes</taxon>
        <taxon>Acetonemataceae</taxon>
        <taxon>Anaeroselena</taxon>
    </lineage>
</organism>
<dbReference type="Pfam" id="PF03840">
    <property type="entry name" value="SecG"/>
    <property type="match status" value="1"/>
</dbReference>
<evidence type="ECO:0000256" key="9">
    <source>
        <dbReference type="ARBA" id="ARBA00023136"/>
    </source>
</evidence>
<evidence type="ECO:0000256" key="7">
    <source>
        <dbReference type="ARBA" id="ARBA00022989"/>
    </source>
</evidence>
<evidence type="ECO:0000256" key="10">
    <source>
        <dbReference type="RuleBase" id="RU365087"/>
    </source>
</evidence>
<keyword evidence="12" id="KW-1185">Reference proteome</keyword>
<keyword evidence="5 10" id="KW-0812">Transmembrane</keyword>
<keyword evidence="8 10" id="KW-0811">Translocation</keyword>
<comment type="function">
    <text evidence="10">Involved in protein export. Participates in an early event of protein translocation.</text>
</comment>
<evidence type="ECO:0000256" key="1">
    <source>
        <dbReference type="ARBA" id="ARBA00004651"/>
    </source>
</evidence>
<evidence type="ECO:0000256" key="4">
    <source>
        <dbReference type="ARBA" id="ARBA00022475"/>
    </source>
</evidence>
<feature type="transmembrane region" description="Helical" evidence="10">
    <location>
        <begin position="52"/>
        <end position="72"/>
    </location>
</feature>
<comment type="caution">
    <text evidence="11">The sequence shown here is derived from an EMBL/GenBank/DDBJ whole genome shotgun (WGS) entry which is preliminary data.</text>
</comment>
<dbReference type="Proteomes" id="UP001254848">
    <property type="component" value="Unassembled WGS sequence"/>
</dbReference>
<gene>
    <name evidence="11" type="primary">secG</name>
    <name evidence="11" type="ORF">Q4T40_22875</name>
</gene>
<sequence length="76" mass="7744">MYTALMILDAILSIAIIAVVVLQSGKSAGMSGAIAGGAETIFGGKKKGLDELLSKATMVLGLLFGFVTLALARMTL</sequence>
<evidence type="ECO:0000256" key="8">
    <source>
        <dbReference type="ARBA" id="ARBA00023010"/>
    </source>
</evidence>
<evidence type="ECO:0000256" key="6">
    <source>
        <dbReference type="ARBA" id="ARBA00022927"/>
    </source>
</evidence>
<evidence type="ECO:0000313" key="12">
    <source>
        <dbReference type="Proteomes" id="UP001254848"/>
    </source>
</evidence>
<keyword evidence="6 10" id="KW-0653">Protein transport</keyword>
<dbReference type="PANTHER" id="PTHR34182">
    <property type="entry name" value="PROTEIN-EXPORT MEMBRANE PROTEIN SECG"/>
    <property type="match status" value="1"/>
</dbReference>
<protein>
    <recommendedName>
        <fullName evidence="10">Protein-export membrane protein SecG</fullName>
    </recommendedName>
</protein>
<proteinExistence type="inferred from homology"/>
<feature type="transmembrane region" description="Helical" evidence="10">
    <location>
        <begin position="6"/>
        <end position="22"/>
    </location>
</feature>
<dbReference type="InterPro" id="IPR004692">
    <property type="entry name" value="SecG"/>
</dbReference>
<keyword evidence="9 10" id="KW-0472">Membrane</keyword>
<dbReference type="RefSeq" id="WP_413782650.1">
    <property type="nucleotide sequence ID" value="NZ_JAUOZS010000002.1"/>
</dbReference>